<feature type="transmembrane region" description="Helical" evidence="6">
    <location>
        <begin position="439"/>
        <end position="460"/>
    </location>
</feature>
<feature type="transmembrane region" description="Helical" evidence="6">
    <location>
        <begin position="344"/>
        <end position="371"/>
    </location>
</feature>
<feature type="domain" description="ABC3 transporter permease C-terminal" evidence="7">
    <location>
        <begin position="708"/>
        <end position="818"/>
    </location>
</feature>
<dbReference type="EMBL" id="JBHRSL010000010">
    <property type="protein sequence ID" value="MFC3052150.1"/>
    <property type="molecule type" value="Genomic_DNA"/>
</dbReference>
<evidence type="ECO:0000256" key="2">
    <source>
        <dbReference type="ARBA" id="ARBA00022475"/>
    </source>
</evidence>
<feature type="transmembrane region" description="Helical" evidence="6">
    <location>
        <begin position="21"/>
        <end position="42"/>
    </location>
</feature>
<dbReference type="PANTHER" id="PTHR30572:SF18">
    <property type="entry name" value="ABC-TYPE MACROLIDE FAMILY EXPORT SYSTEM PERMEASE COMPONENT 2"/>
    <property type="match status" value="1"/>
</dbReference>
<dbReference type="InterPro" id="IPR003838">
    <property type="entry name" value="ABC3_permease_C"/>
</dbReference>
<dbReference type="InterPro" id="IPR050250">
    <property type="entry name" value="Macrolide_Exporter_MacB"/>
</dbReference>
<reference evidence="10" key="1">
    <citation type="journal article" date="2019" name="Int. J. Syst. Evol. Microbiol.">
        <title>The Global Catalogue of Microorganisms (GCM) 10K type strain sequencing project: providing services to taxonomists for standard genome sequencing and annotation.</title>
        <authorList>
            <consortium name="The Broad Institute Genomics Platform"/>
            <consortium name="The Broad Institute Genome Sequencing Center for Infectious Disease"/>
            <person name="Wu L."/>
            <person name="Ma J."/>
        </authorList>
    </citation>
    <scope>NUCLEOTIDE SEQUENCE [LARGE SCALE GENOMIC DNA]</scope>
    <source>
        <strain evidence="10">KCTC 62164</strain>
    </source>
</reference>
<evidence type="ECO:0000313" key="9">
    <source>
        <dbReference type="EMBL" id="MFC3052150.1"/>
    </source>
</evidence>
<evidence type="ECO:0000256" key="3">
    <source>
        <dbReference type="ARBA" id="ARBA00022692"/>
    </source>
</evidence>
<dbReference type="Proteomes" id="UP001595444">
    <property type="component" value="Unassembled WGS sequence"/>
</dbReference>
<evidence type="ECO:0000256" key="1">
    <source>
        <dbReference type="ARBA" id="ARBA00004651"/>
    </source>
</evidence>
<evidence type="ECO:0000256" key="4">
    <source>
        <dbReference type="ARBA" id="ARBA00022989"/>
    </source>
</evidence>
<sequence length="830" mass="91535">MMFQNYIKVALRNLFRNKLYSAINTIGLATGFAVCILVMLYVRHELSYDKNWANADTIARVNTTILLPGRSPYISVSASVPMKDAIETYFPNEVVRATRFIPMHPVVTHNGEAYAEDMHWTDPEAAKMFDLTVLYGDLEAALQDKASLAVSETFAEKYFGASNPVGKVLHIKLFEIDRDYRIGAVFKDLPDTTSLSFRALARFDLTDFPQTGALYDTWGNVGEHLVYVQLKSPASINTVNQQLPDLINTHVTGLDSLKSGPNSKVSDFYLQSLQRLVDIHLHPTGMGEMKPSGDIKTVRILVIIAGLVLLIACINFVNLVTAKSTQRAREVALRKVLGANRKQLIIQFIGETLILATIGLLFGLIFVELALPAFNSFQNMNLIFSYGDGYTILGLLGLVILTGFIAGIYPAFVISGFLPARVLRANKSSEAGDSMSLRNALVILQFTISIALIVATAVVYGQTWYATNRDPGYSKDNIIVLNNIGNDALASRQKALKDTILSLPYVKDASYTDYSPIDIHERLNSYQLEGANASQTALISTQSVDYDFLDTYKIPLAAGRFYSRQFSTDGVPPIEVEGAVGAVVINYESVKKLGLATAQNAIGKYLIAPIGMNEAGLVFGKMEIIGVTPDIYFQSPKKPIRAEVYLLAPERYHVLAVKYDGKPQAIASSLERVWKTFTNSVPFQYEFVDDSIAAEFKAERDISIMLAVFSLITVIVACLGLYGLAAFTAERRTKEIGIRKVLGAGVLDIVHLLVVQFSKPVVIANLIAWPLVSWAMLRWLENFPYRIDSLLLIPFCVGAGLISLVIAWLTVSAHAVKVARTNPIKALRHE</sequence>
<feature type="domain" description="MacB-like periplasmic core" evidence="8">
    <location>
        <begin position="21"/>
        <end position="245"/>
    </location>
</feature>
<evidence type="ECO:0000313" key="10">
    <source>
        <dbReference type="Proteomes" id="UP001595444"/>
    </source>
</evidence>
<comment type="subcellular location">
    <subcellularLocation>
        <location evidence="1">Cell membrane</location>
        <topology evidence="1">Multi-pass membrane protein</topology>
    </subcellularLocation>
</comment>
<evidence type="ECO:0000259" key="8">
    <source>
        <dbReference type="Pfam" id="PF12704"/>
    </source>
</evidence>
<gene>
    <name evidence="9" type="ORF">ACFOKA_09565</name>
</gene>
<proteinExistence type="predicted"/>
<protein>
    <submittedName>
        <fullName evidence="9">ABC transporter permease</fullName>
    </submittedName>
</protein>
<keyword evidence="4 6" id="KW-1133">Transmembrane helix</keyword>
<organism evidence="9 10">
    <name type="scientific">Kordiimonas pumila</name>
    <dbReference type="NCBI Taxonomy" id="2161677"/>
    <lineage>
        <taxon>Bacteria</taxon>
        <taxon>Pseudomonadati</taxon>
        <taxon>Pseudomonadota</taxon>
        <taxon>Alphaproteobacteria</taxon>
        <taxon>Kordiimonadales</taxon>
        <taxon>Kordiimonadaceae</taxon>
        <taxon>Kordiimonas</taxon>
    </lineage>
</organism>
<feature type="transmembrane region" description="Helical" evidence="6">
    <location>
        <begin position="300"/>
        <end position="320"/>
    </location>
</feature>
<dbReference type="Pfam" id="PF02687">
    <property type="entry name" value="FtsX"/>
    <property type="match status" value="2"/>
</dbReference>
<accession>A0ABV7D5L3</accession>
<name>A0ABV7D5L3_9PROT</name>
<keyword evidence="5 6" id="KW-0472">Membrane</keyword>
<evidence type="ECO:0000256" key="5">
    <source>
        <dbReference type="ARBA" id="ARBA00023136"/>
    </source>
</evidence>
<dbReference type="InterPro" id="IPR025857">
    <property type="entry name" value="MacB_PCD"/>
</dbReference>
<dbReference type="Pfam" id="PF12704">
    <property type="entry name" value="MacB_PCD"/>
    <property type="match status" value="1"/>
</dbReference>
<feature type="domain" description="ABC3 transporter permease C-terminal" evidence="7">
    <location>
        <begin position="303"/>
        <end position="415"/>
    </location>
</feature>
<evidence type="ECO:0000256" key="6">
    <source>
        <dbReference type="SAM" id="Phobius"/>
    </source>
</evidence>
<dbReference type="RefSeq" id="WP_228073692.1">
    <property type="nucleotide sequence ID" value="NZ_CP061205.1"/>
</dbReference>
<evidence type="ECO:0000259" key="7">
    <source>
        <dbReference type="Pfam" id="PF02687"/>
    </source>
</evidence>
<keyword evidence="3 6" id="KW-0812">Transmembrane</keyword>
<feature type="transmembrane region" description="Helical" evidence="6">
    <location>
        <begin position="391"/>
        <end position="418"/>
    </location>
</feature>
<feature type="transmembrane region" description="Helical" evidence="6">
    <location>
        <begin position="704"/>
        <end position="729"/>
    </location>
</feature>
<dbReference type="PANTHER" id="PTHR30572">
    <property type="entry name" value="MEMBRANE COMPONENT OF TRANSPORTER-RELATED"/>
    <property type="match status" value="1"/>
</dbReference>
<keyword evidence="2" id="KW-1003">Cell membrane</keyword>
<comment type="caution">
    <text evidence="9">The sequence shown here is derived from an EMBL/GenBank/DDBJ whole genome shotgun (WGS) entry which is preliminary data.</text>
</comment>
<feature type="transmembrane region" description="Helical" evidence="6">
    <location>
        <begin position="789"/>
        <end position="811"/>
    </location>
</feature>
<keyword evidence="10" id="KW-1185">Reference proteome</keyword>